<organism evidence="2 3">
    <name type="scientific">Umezawaea tangerina</name>
    <dbReference type="NCBI Taxonomy" id="84725"/>
    <lineage>
        <taxon>Bacteria</taxon>
        <taxon>Bacillati</taxon>
        <taxon>Actinomycetota</taxon>
        <taxon>Actinomycetes</taxon>
        <taxon>Pseudonocardiales</taxon>
        <taxon>Pseudonocardiaceae</taxon>
        <taxon>Umezawaea</taxon>
    </lineage>
</organism>
<dbReference type="RefSeq" id="WP_106185259.1">
    <property type="nucleotide sequence ID" value="NZ_PVTF01000001.1"/>
</dbReference>
<feature type="domain" description="NAD(P)-binding" evidence="1">
    <location>
        <begin position="7"/>
        <end position="118"/>
    </location>
</feature>
<sequence length="197" mass="21085">MKVALTGATGFIGSEVLRQLVDRPDVTQVTCLTRRPVQVGSDKVRSVVLDDFTSYDDRVLGHDACVWTLGSRYAPGGDKAAHERLTVDFPLAFASAAATDDFRFCYVSGWGTSPDSPKGRAEAGLRELAARRGGFEVFCFRPAKVLPVGTNALVRALYGPLSVGVDALARAMVQAALDRSSGTPGIVENKQIRVLGR</sequence>
<reference evidence="2 3" key="1">
    <citation type="submission" date="2018-03" db="EMBL/GenBank/DDBJ databases">
        <title>Genomic Encyclopedia of Archaeal and Bacterial Type Strains, Phase II (KMG-II): from individual species to whole genera.</title>
        <authorList>
            <person name="Goeker M."/>
        </authorList>
    </citation>
    <scope>NUCLEOTIDE SEQUENCE [LARGE SCALE GENOMIC DNA]</scope>
    <source>
        <strain evidence="2 3">DSM 44720</strain>
    </source>
</reference>
<dbReference type="AlphaFoldDB" id="A0A2T0TKE5"/>
<evidence type="ECO:0000313" key="2">
    <source>
        <dbReference type="EMBL" id="PRY46192.1"/>
    </source>
</evidence>
<proteinExistence type="predicted"/>
<keyword evidence="3" id="KW-1185">Reference proteome</keyword>
<dbReference type="InterPro" id="IPR016040">
    <property type="entry name" value="NAD(P)-bd_dom"/>
</dbReference>
<dbReference type="Proteomes" id="UP000239494">
    <property type="component" value="Unassembled WGS sequence"/>
</dbReference>
<accession>A0A2T0TKE5</accession>
<dbReference type="InterPro" id="IPR036291">
    <property type="entry name" value="NAD(P)-bd_dom_sf"/>
</dbReference>
<name>A0A2T0TKE5_9PSEU</name>
<dbReference type="Pfam" id="PF13460">
    <property type="entry name" value="NAD_binding_10"/>
    <property type="match status" value="1"/>
</dbReference>
<dbReference type="EMBL" id="PVTF01000001">
    <property type="protein sequence ID" value="PRY46192.1"/>
    <property type="molecule type" value="Genomic_DNA"/>
</dbReference>
<evidence type="ECO:0000259" key="1">
    <source>
        <dbReference type="Pfam" id="PF13460"/>
    </source>
</evidence>
<dbReference type="Gene3D" id="3.40.50.720">
    <property type="entry name" value="NAD(P)-binding Rossmann-like Domain"/>
    <property type="match status" value="1"/>
</dbReference>
<dbReference type="PANTHER" id="PTHR14097:SF8">
    <property type="entry name" value="NAD(P)-BINDING DOMAIN-CONTAINING PROTEIN"/>
    <property type="match status" value="1"/>
</dbReference>
<dbReference type="OrthoDB" id="9801785at2"/>
<dbReference type="PANTHER" id="PTHR14097">
    <property type="entry name" value="OXIDOREDUCTASE HTATIP2"/>
    <property type="match status" value="1"/>
</dbReference>
<dbReference type="SUPFAM" id="SSF51735">
    <property type="entry name" value="NAD(P)-binding Rossmann-fold domains"/>
    <property type="match status" value="1"/>
</dbReference>
<gene>
    <name evidence="2" type="ORF">CLV43_101463</name>
</gene>
<protein>
    <submittedName>
        <fullName evidence="2">Putative NAD(P)-binding protein</fullName>
    </submittedName>
</protein>
<evidence type="ECO:0000313" key="3">
    <source>
        <dbReference type="Proteomes" id="UP000239494"/>
    </source>
</evidence>
<comment type="caution">
    <text evidence="2">The sequence shown here is derived from an EMBL/GenBank/DDBJ whole genome shotgun (WGS) entry which is preliminary data.</text>
</comment>